<feature type="binding site" evidence="9">
    <location>
        <position position="321"/>
    </location>
    <ligand>
        <name>S-adenosyl-L-methionine</name>
        <dbReference type="ChEBI" id="CHEBI:59789"/>
    </ligand>
</feature>
<reference evidence="15" key="3">
    <citation type="submission" date="2025-09" db="UniProtKB">
        <authorList>
            <consortium name="Ensembl"/>
        </authorList>
    </citation>
    <scope>IDENTIFICATION</scope>
</reference>
<evidence type="ECO:0000313" key="16">
    <source>
        <dbReference type="Proteomes" id="UP000008672"/>
    </source>
</evidence>
<keyword evidence="7" id="KW-0539">Nucleus</keyword>
<dbReference type="GO" id="GO:0032259">
    <property type="term" value="P:methylation"/>
    <property type="evidence" value="ECO:0007669"/>
    <property type="project" value="UniProtKB-KW"/>
</dbReference>
<dbReference type="InterPro" id="IPR025799">
    <property type="entry name" value="Arg_MeTrfase"/>
</dbReference>
<dbReference type="AlphaFoldDB" id="H3ASB1"/>
<feature type="site" description="Critical for specifying symmetric addition of methyl groups" evidence="10">
    <location>
        <position position="324"/>
    </location>
</feature>
<dbReference type="EMBL" id="AFYH01056845">
    <property type="status" value="NOT_ANNOTATED_CDS"/>
    <property type="molecule type" value="Genomic_DNA"/>
</dbReference>
<feature type="domain" description="PRMT5 oligomerisation" evidence="14">
    <location>
        <begin position="464"/>
        <end position="564"/>
    </location>
</feature>
<dbReference type="FunFam" id="3.40.50.150:FF:000029">
    <property type="entry name" value="Protein arginine N-methyltransferase 5"/>
    <property type="match status" value="1"/>
</dbReference>
<dbReference type="OMA" id="IKYAWYE"/>
<dbReference type="InterPro" id="IPR029063">
    <property type="entry name" value="SAM-dependent_MTases_sf"/>
</dbReference>
<feature type="binding site" evidence="9">
    <location>
        <position position="389"/>
    </location>
    <ligand>
        <name>S-adenosyl-L-methionine</name>
        <dbReference type="ChEBI" id="CHEBI:59789"/>
    </ligand>
</feature>
<dbReference type="eggNOG" id="KOG0822">
    <property type="taxonomic scope" value="Eukaryota"/>
</dbReference>
<comment type="subcellular location">
    <subcellularLocation>
        <location evidence="7">Cytoplasm</location>
    </subcellularLocation>
    <subcellularLocation>
        <location evidence="7">Nucleus</location>
    </subcellularLocation>
</comment>
<evidence type="ECO:0000256" key="7">
    <source>
        <dbReference type="PIRNR" id="PIRNR015894"/>
    </source>
</evidence>
<dbReference type="SUPFAM" id="SSF53335">
    <property type="entry name" value="S-adenosyl-L-methionine-dependent methyltransferases"/>
    <property type="match status" value="1"/>
</dbReference>
<feature type="binding site" evidence="9">
    <location>
        <begin position="416"/>
        <end position="417"/>
    </location>
    <ligand>
        <name>S-adenosyl-L-methionine</name>
        <dbReference type="ChEBI" id="CHEBI:59789"/>
    </ligand>
</feature>
<dbReference type="Gene3D" id="2.70.160.11">
    <property type="entry name" value="Hnrnp arginine n-methyltransferase1"/>
    <property type="match status" value="1"/>
</dbReference>
<dbReference type="FunFam" id="3.20.20.150:FF:000008">
    <property type="entry name" value="Protein arginine N-methyltransferase 5"/>
    <property type="match status" value="1"/>
</dbReference>
<feature type="domain" description="PRMT5 TIM barrel" evidence="13">
    <location>
        <begin position="34"/>
        <end position="286"/>
    </location>
</feature>
<dbReference type="Gene3D" id="3.20.20.150">
    <property type="entry name" value="Divalent-metal-dependent TIM barrel enzymes"/>
    <property type="match status" value="1"/>
</dbReference>
<dbReference type="PIRSF" id="PIRSF015894">
    <property type="entry name" value="Skb1_MeTrfase"/>
    <property type="match status" value="1"/>
</dbReference>
<evidence type="ECO:0000259" key="12">
    <source>
        <dbReference type="Pfam" id="PF05185"/>
    </source>
</evidence>
<dbReference type="FunCoup" id="H3ASB1">
    <property type="interactions" value="3282"/>
</dbReference>
<dbReference type="InterPro" id="IPR007857">
    <property type="entry name" value="Arg_MeTrfase_PRMT5"/>
</dbReference>
<dbReference type="GO" id="GO:0035243">
    <property type="term" value="F:protein-arginine omega-N symmetric methyltransferase activity"/>
    <property type="evidence" value="ECO:0007669"/>
    <property type="project" value="UniProtKB-EC"/>
</dbReference>
<evidence type="ECO:0000259" key="13">
    <source>
        <dbReference type="Pfam" id="PF17285"/>
    </source>
</evidence>
<evidence type="ECO:0000256" key="5">
    <source>
        <dbReference type="ARBA" id="ARBA00022691"/>
    </source>
</evidence>
<organism evidence="15 16">
    <name type="scientific">Latimeria chalumnae</name>
    <name type="common">Coelacanth</name>
    <dbReference type="NCBI Taxonomy" id="7897"/>
    <lineage>
        <taxon>Eukaryota</taxon>
        <taxon>Metazoa</taxon>
        <taxon>Chordata</taxon>
        <taxon>Craniata</taxon>
        <taxon>Vertebrata</taxon>
        <taxon>Euteleostomi</taxon>
        <taxon>Coelacanthiformes</taxon>
        <taxon>Coelacanthidae</taxon>
        <taxon>Latimeria</taxon>
    </lineage>
</organism>
<evidence type="ECO:0000256" key="1">
    <source>
        <dbReference type="ARBA" id="ARBA00011935"/>
    </source>
</evidence>
<dbReference type="Gene3D" id="3.40.50.150">
    <property type="entry name" value="Vaccinia Virus protein VP39"/>
    <property type="match status" value="1"/>
</dbReference>
<dbReference type="RefSeq" id="XP_064416431.1">
    <property type="nucleotide sequence ID" value="XM_064560361.1"/>
</dbReference>
<accession>H3ASB1</accession>
<sequence length="658" mass="75732">MAAAVTGLNRVSSGRDLNSVPEIGDSLAAVAKQGFDFLCMPIFHPRFKREFLDGPGIVRPGAQTRSDLLLSGRDWNTLIVGKLSPWIRPDSKEETIRKNSEAAFVQELNFAAYLGLPAFLIPLRESENSNLARILINHIHTGHHSSMFWIQVPLMAPENMRDDVICNDPVVQSEDGSEEETTWTWWHSFRTLCDYSKRIALAIEVGADLPSESVIDRWLGEPIKAAILPTNIFLTNKKGFPVLSKIHQRLIFRLFKLETQFIITGTNRHSEKEFRSYLQYLEYLNQNRPPPNSYEQFAKGYEDYLQSPLQPLMDNLESQTYEVFEKDPIKYSQYQQAVYQCLLDRIPDEEKDSNVQVLMVLGAGRGPLVNASLRAAKLANRKIRVYAVEKNPNAVVTLENWRYEEWGSQVTVVSCDMREWQAPEKADIIVSELLGSFGDNELSPECLDGAQRFLKDDGISIPCEYTSYLAPISSSKLYNEVRACREKDRDPEAQFEMPYVVRLHNFHELSEPQPCFTFVHPNRAPSIDNNRYRALEFQVNLNTVLHGFAGYFETVLYKGVTLSKSVLHLITFQDFFFFFFFFFLYKGLLESAIPFIGPTLISYSDVVVRYLLLDQLKYCTSFFWFWGFFFFFFFFFFNKKALPLFQSAVILRGVPACL</sequence>
<evidence type="ECO:0000256" key="3">
    <source>
        <dbReference type="ARBA" id="ARBA00022603"/>
    </source>
</evidence>
<evidence type="ECO:0000313" key="15">
    <source>
        <dbReference type="Ensembl" id="ENSLACP00000012532.1"/>
    </source>
</evidence>
<keyword evidence="11" id="KW-0472">Membrane</keyword>
<evidence type="ECO:0000256" key="4">
    <source>
        <dbReference type="ARBA" id="ARBA00022679"/>
    </source>
</evidence>
<reference evidence="15" key="2">
    <citation type="submission" date="2025-08" db="UniProtKB">
        <authorList>
            <consortium name="Ensembl"/>
        </authorList>
    </citation>
    <scope>IDENTIFICATION</scope>
</reference>
<dbReference type="PANTHER" id="PTHR10738:SF0">
    <property type="entry name" value="PROTEIN ARGININE N-METHYLTRANSFERASE 5"/>
    <property type="match status" value="1"/>
</dbReference>
<evidence type="ECO:0000256" key="10">
    <source>
        <dbReference type="PIRSR" id="PIRSR015894-3"/>
    </source>
</evidence>
<dbReference type="GO" id="GO:0005829">
    <property type="term" value="C:cytosol"/>
    <property type="evidence" value="ECO:0007669"/>
    <property type="project" value="UniProtKB-UniRule"/>
</dbReference>
<comment type="function">
    <text evidence="7">Arginine methyltransferase that can both catalyze the formation of omega-N monomethylarginine (MMA) and symmetrical dimethylarginine (sDMA).</text>
</comment>
<reference evidence="16" key="1">
    <citation type="submission" date="2011-08" db="EMBL/GenBank/DDBJ databases">
        <title>The draft genome of Latimeria chalumnae.</title>
        <authorList>
            <person name="Di Palma F."/>
            <person name="Alfoldi J."/>
            <person name="Johnson J."/>
            <person name="Berlin A."/>
            <person name="Gnerre S."/>
            <person name="Jaffe D."/>
            <person name="MacCallum I."/>
            <person name="Young S."/>
            <person name="Walker B.J."/>
            <person name="Lander E."/>
            <person name="Lindblad-Toh K."/>
        </authorList>
    </citation>
    <scope>NUCLEOTIDE SEQUENCE [LARGE SCALE GENOMIC DNA]</scope>
    <source>
        <strain evidence="16">Wild caught</strain>
    </source>
</reference>
<evidence type="ECO:0000256" key="9">
    <source>
        <dbReference type="PIRSR" id="PIRSR015894-2"/>
    </source>
</evidence>
<keyword evidence="5 7" id="KW-0949">S-adenosyl-L-methionine</keyword>
<dbReference type="GeneID" id="102358052"/>
<protein>
    <recommendedName>
        <fullName evidence="2 7">Protein arginine N-methyltransferase 5</fullName>
        <ecNumber evidence="1 7">2.1.1.320</ecNumber>
    </recommendedName>
</protein>
<keyword evidence="3 7" id="KW-0489">Methyltransferase</keyword>
<dbReference type="PANTHER" id="PTHR10738">
    <property type="entry name" value="PROTEIN ARGININE N-METHYLTRANSFERASE 5"/>
    <property type="match status" value="1"/>
</dbReference>
<dbReference type="InterPro" id="IPR035247">
    <property type="entry name" value="PRMT5_TIM"/>
</dbReference>
<dbReference type="EC" id="2.1.1.320" evidence="1 7"/>
<feature type="binding site" evidence="9">
    <location>
        <begin position="330"/>
        <end position="331"/>
    </location>
    <ligand>
        <name>S-adenosyl-L-methionine</name>
        <dbReference type="ChEBI" id="CHEBI:59789"/>
    </ligand>
</feature>
<feature type="domain" description="PRMT5 arginine-N-methyltransferase" evidence="12">
    <location>
        <begin position="294"/>
        <end position="461"/>
    </location>
</feature>
<dbReference type="GeneTree" id="ENSGT00390000001141"/>
<evidence type="ECO:0000256" key="8">
    <source>
        <dbReference type="PIRSR" id="PIRSR015894-1"/>
    </source>
</evidence>
<name>H3ASB1_LATCH</name>
<dbReference type="Pfam" id="PF17286">
    <property type="entry name" value="PRMT5_C"/>
    <property type="match status" value="1"/>
</dbReference>
<feature type="active site" description="Proton donor/acceptor" evidence="8">
    <location>
        <position position="432"/>
    </location>
</feature>
<dbReference type="GO" id="GO:0006355">
    <property type="term" value="P:regulation of DNA-templated transcription"/>
    <property type="evidence" value="ECO:0007669"/>
    <property type="project" value="TreeGrafter"/>
</dbReference>
<evidence type="ECO:0000256" key="11">
    <source>
        <dbReference type="SAM" id="Phobius"/>
    </source>
</evidence>
<feature type="active site" description="Proton donor/acceptor" evidence="8">
    <location>
        <position position="441"/>
    </location>
</feature>
<dbReference type="InterPro" id="IPR035075">
    <property type="entry name" value="PRMT5"/>
</dbReference>
<feature type="transmembrane region" description="Helical" evidence="11">
    <location>
        <begin position="618"/>
        <end position="637"/>
    </location>
</feature>
<comment type="catalytic activity">
    <reaction evidence="6 7">
        <text>L-arginyl-[protein] + 2 S-adenosyl-L-methionine = N(omega),N(omega)'-dimethyl-L-arginyl-[protein] + 2 S-adenosyl-L-homocysteine + 2 H(+)</text>
        <dbReference type="Rhea" id="RHEA:48108"/>
        <dbReference type="Rhea" id="RHEA-COMP:10532"/>
        <dbReference type="Rhea" id="RHEA-COMP:11992"/>
        <dbReference type="ChEBI" id="CHEBI:15378"/>
        <dbReference type="ChEBI" id="CHEBI:29965"/>
        <dbReference type="ChEBI" id="CHEBI:57856"/>
        <dbReference type="ChEBI" id="CHEBI:59789"/>
        <dbReference type="ChEBI" id="CHEBI:88221"/>
        <dbReference type="EC" id="2.1.1.320"/>
    </reaction>
</comment>
<dbReference type="Bgee" id="ENSLACG00000011043">
    <property type="expression patterns" value="Expressed in mesonephros and 6 other cell types or tissues"/>
</dbReference>
<gene>
    <name evidence="15" type="primary">PRMT5</name>
</gene>
<dbReference type="Ensembl" id="ENSLACT00000012626.1">
    <property type="protein sequence ID" value="ENSLACP00000012532.1"/>
    <property type="gene ID" value="ENSLACG00000011043.1"/>
</dbReference>
<keyword evidence="7" id="KW-0963">Cytoplasm</keyword>
<dbReference type="PROSITE" id="PS51678">
    <property type="entry name" value="SAM_MT_PRMT"/>
    <property type="match status" value="1"/>
</dbReference>
<dbReference type="GO" id="GO:0005634">
    <property type="term" value="C:nucleus"/>
    <property type="evidence" value="ECO:0007669"/>
    <property type="project" value="UniProtKB-SubCell"/>
</dbReference>
<evidence type="ECO:0000259" key="14">
    <source>
        <dbReference type="Pfam" id="PF17286"/>
    </source>
</evidence>
<dbReference type="STRING" id="7897.ENSLACP00000012532"/>
<dbReference type="EMBL" id="AFYH01056844">
    <property type="status" value="NOT_ANNOTATED_CDS"/>
    <property type="molecule type" value="Genomic_DNA"/>
</dbReference>
<evidence type="ECO:0000256" key="2">
    <source>
        <dbReference type="ARBA" id="ARBA00018777"/>
    </source>
</evidence>
<keyword evidence="16" id="KW-1185">Reference proteome</keyword>
<keyword evidence="11" id="KW-0812">Transmembrane</keyword>
<dbReference type="InterPro" id="IPR035248">
    <property type="entry name" value="PRMT5_C"/>
</dbReference>
<proteinExistence type="inferred from homology"/>
<dbReference type="Pfam" id="PF05185">
    <property type="entry name" value="PRMT5"/>
    <property type="match status" value="1"/>
</dbReference>
<dbReference type="CDD" id="cd02440">
    <property type="entry name" value="AdoMet_MTases"/>
    <property type="match status" value="1"/>
</dbReference>
<dbReference type="CTD" id="10419"/>
<dbReference type="InParanoid" id="H3ASB1"/>
<evidence type="ECO:0000256" key="6">
    <source>
        <dbReference type="ARBA" id="ARBA00048612"/>
    </source>
</evidence>
<keyword evidence="4 7" id="KW-0808">Transferase</keyword>
<dbReference type="HOGENOM" id="CLU_010247_3_0_1"/>
<comment type="similarity">
    <text evidence="7">Belongs to the class I-like SAM-binding methyltransferase superfamily.</text>
</comment>
<dbReference type="Pfam" id="PF17285">
    <property type="entry name" value="PRMT5_TIM"/>
    <property type="match status" value="1"/>
</dbReference>
<dbReference type="Proteomes" id="UP000008672">
    <property type="component" value="Unassembled WGS sequence"/>
</dbReference>
<keyword evidence="11" id="KW-1133">Transmembrane helix</keyword>
<dbReference type="EMBL" id="AFYH01056846">
    <property type="status" value="NOT_ANNOTATED_CDS"/>
    <property type="molecule type" value="Genomic_DNA"/>
</dbReference>